<proteinExistence type="predicted"/>
<sequence>MRRLVYLAIPLVMLGCKTKTPSGTEAASSKPYVGKLVVLELCNHFVVELESGDIDTSKLALNWRDEKRNATYPKSFAVASSCSFATSGLKEGDRFTFELADGAQENCAVCMAYYPTPDKKLSIKNISKITP</sequence>
<dbReference type="STRING" id="1220578.FPE01S_01_02370"/>
<evidence type="ECO:0000313" key="2">
    <source>
        <dbReference type="Proteomes" id="UP000033121"/>
    </source>
</evidence>
<dbReference type="RefSeq" id="WP_157473854.1">
    <property type="nucleotide sequence ID" value="NZ_BBWV01000001.1"/>
</dbReference>
<organism evidence="1 2">
    <name type="scientific">Flavihumibacter petaseus NBRC 106054</name>
    <dbReference type="NCBI Taxonomy" id="1220578"/>
    <lineage>
        <taxon>Bacteria</taxon>
        <taxon>Pseudomonadati</taxon>
        <taxon>Bacteroidota</taxon>
        <taxon>Chitinophagia</taxon>
        <taxon>Chitinophagales</taxon>
        <taxon>Chitinophagaceae</taxon>
        <taxon>Flavihumibacter</taxon>
    </lineage>
</organism>
<name>A0A0E9MVS3_9BACT</name>
<dbReference type="EMBL" id="BBWV01000001">
    <property type="protein sequence ID" value="GAO41225.1"/>
    <property type="molecule type" value="Genomic_DNA"/>
</dbReference>
<gene>
    <name evidence="1" type="ORF">FPE01S_01_02370</name>
</gene>
<dbReference type="PROSITE" id="PS51257">
    <property type="entry name" value="PROKAR_LIPOPROTEIN"/>
    <property type="match status" value="1"/>
</dbReference>
<evidence type="ECO:0000313" key="1">
    <source>
        <dbReference type="EMBL" id="GAO41225.1"/>
    </source>
</evidence>
<accession>A0A0E9MVS3</accession>
<evidence type="ECO:0008006" key="3">
    <source>
        <dbReference type="Google" id="ProtNLM"/>
    </source>
</evidence>
<protein>
    <recommendedName>
        <fullName evidence="3">Lipoprotein</fullName>
    </recommendedName>
</protein>
<dbReference type="AlphaFoldDB" id="A0A0E9MVS3"/>
<reference evidence="1 2" key="1">
    <citation type="submission" date="2015-04" db="EMBL/GenBank/DDBJ databases">
        <title>Whole genome shotgun sequence of Flavihumibacter petaseus NBRC 106054.</title>
        <authorList>
            <person name="Miyazawa S."/>
            <person name="Hosoyama A."/>
            <person name="Hashimoto M."/>
            <person name="Noguchi M."/>
            <person name="Tsuchikane K."/>
            <person name="Ohji S."/>
            <person name="Yamazoe A."/>
            <person name="Ichikawa N."/>
            <person name="Kimura A."/>
            <person name="Fujita N."/>
        </authorList>
    </citation>
    <scope>NUCLEOTIDE SEQUENCE [LARGE SCALE GENOMIC DNA]</scope>
    <source>
        <strain evidence="1 2">NBRC 106054</strain>
    </source>
</reference>
<dbReference type="Proteomes" id="UP000033121">
    <property type="component" value="Unassembled WGS sequence"/>
</dbReference>
<keyword evidence="2" id="KW-1185">Reference proteome</keyword>
<comment type="caution">
    <text evidence="1">The sequence shown here is derived from an EMBL/GenBank/DDBJ whole genome shotgun (WGS) entry which is preliminary data.</text>
</comment>
<dbReference type="OrthoDB" id="669297at2"/>